<evidence type="ECO:0000313" key="3">
    <source>
        <dbReference type="EMBL" id="HIS67339.1"/>
    </source>
</evidence>
<feature type="transmembrane region" description="Helical" evidence="1">
    <location>
        <begin position="185"/>
        <end position="203"/>
    </location>
</feature>
<name>A0A9D1FEH8_9FIRM</name>
<protein>
    <submittedName>
        <fullName evidence="3">VanZ family protein</fullName>
    </submittedName>
</protein>
<feature type="transmembrane region" description="Helical" evidence="1">
    <location>
        <begin position="125"/>
        <end position="143"/>
    </location>
</feature>
<reference evidence="3" key="1">
    <citation type="submission" date="2020-10" db="EMBL/GenBank/DDBJ databases">
        <authorList>
            <person name="Gilroy R."/>
        </authorList>
    </citation>
    <scope>NUCLEOTIDE SEQUENCE</scope>
    <source>
        <strain evidence="3">ChiHjej10B9-9673</strain>
    </source>
</reference>
<sequence>MQTFLRYFNSALPLLGAALILGAAAYFIALAVLKRRGRRLSGAWKLWLFVSAVYVFSLFMLLVVRGEGFSLEGMGWYSLDLFHEYRSLAASFTANAFINILMNILIFLPFGFLFALPFGESKRRWLVLPLGFAATFAVEFIQLVTRSGIADVDDLFNNFLGVLCGFAIARSALNIRAGRGGRAALCALAALVFLAPPFIAWGLSAASPYGVSGYQTGGREPLTDEIRFSDEALSFLDSAPESCAYYSTPGGTLEDARERAAAFFARFGTGIETEDLYDDMAYFRDGPRYVSYHYAGPVVEYCASGEVEPTEEGLRALLEDWGLELPESAVFEEPGRESYRFSLAPEGGRGGTVEIDPHGSAIRLTYSIFELRPAGEAAMLAPEEIEALLHRGAYAGWLEDPDAPQEILSAALEYELDSKGVYRPLLRLDFGPGSLYVDLPAER</sequence>
<feature type="transmembrane region" description="Helical" evidence="1">
    <location>
        <begin position="12"/>
        <end position="33"/>
    </location>
</feature>
<dbReference type="Proteomes" id="UP000824001">
    <property type="component" value="Unassembled WGS sequence"/>
</dbReference>
<keyword evidence="1" id="KW-0472">Membrane</keyword>
<organism evidence="3 4">
    <name type="scientific">Candidatus Scatomorpha merdipullorum</name>
    <dbReference type="NCBI Taxonomy" id="2840927"/>
    <lineage>
        <taxon>Bacteria</taxon>
        <taxon>Bacillati</taxon>
        <taxon>Bacillota</taxon>
        <taxon>Clostridia</taxon>
        <taxon>Eubacteriales</taxon>
        <taxon>Candidatus Scatomorpha</taxon>
    </lineage>
</organism>
<evidence type="ECO:0000256" key="1">
    <source>
        <dbReference type="SAM" id="Phobius"/>
    </source>
</evidence>
<reference evidence="3" key="2">
    <citation type="journal article" date="2021" name="PeerJ">
        <title>Extensive microbial diversity within the chicken gut microbiome revealed by metagenomics and culture.</title>
        <authorList>
            <person name="Gilroy R."/>
            <person name="Ravi A."/>
            <person name="Getino M."/>
            <person name="Pursley I."/>
            <person name="Horton D.L."/>
            <person name="Alikhan N.F."/>
            <person name="Baker D."/>
            <person name="Gharbi K."/>
            <person name="Hall N."/>
            <person name="Watson M."/>
            <person name="Adriaenssens E.M."/>
            <person name="Foster-Nyarko E."/>
            <person name="Jarju S."/>
            <person name="Secka A."/>
            <person name="Antonio M."/>
            <person name="Oren A."/>
            <person name="Chaudhuri R.R."/>
            <person name="La Ragione R."/>
            <person name="Hildebrand F."/>
            <person name="Pallen M.J."/>
        </authorList>
    </citation>
    <scope>NUCLEOTIDE SEQUENCE</scope>
    <source>
        <strain evidence="3">ChiHjej10B9-9673</strain>
    </source>
</reference>
<feature type="transmembrane region" description="Helical" evidence="1">
    <location>
        <begin position="96"/>
        <end position="118"/>
    </location>
</feature>
<dbReference type="PANTHER" id="PTHR36834">
    <property type="entry name" value="MEMBRANE PROTEIN-RELATED"/>
    <property type="match status" value="1"/>
</dbReference>
<feature type="domain" description="VanZ-like" evidence="2">
    <location>
        <begin position="47"/>
        <end position="170"/>
    </location>
</feature>
<dbReference type="EMBL" id="DVJK01000204">
    <property type="protein sequence ID" value="HIS67339.1"/>
    <property type="molecule type" value="Genomic_DNA"/>
</dbReference>
<dbReference type="PANTHER" id="PTHR36834:SF2">
    <property type="entry name" value="MEMBRANE PROTEIN"/>
    <property type="match status" value="1"/>
</dbReference>
<feature type="transmembrane region" description="Helical" evidence="1">
    <location>
        <begin position="155"/>
        <end position="173"/>
    </location>
</feature>
<gene>
    <name evidence="3" type="ORF">IAC18_07220</name>
</gene>
<dbReference type="InterPro" id="IPR006976">
    <property type="entry name" value="VanZ-like"/>
</dbReference>
<dbReference type="InterPro" id="IPR053150">
    <property type="entry name" value="Teicoplanin_resist-assoc"/>
</dbReference>
<dbReference type="AlphaFoldDB" id="A0A9D1FEH8"/>
<proteinExistence type="predicted"/>
<dbReference type="Pfam" id="PF04892">
    <property type="entry name" value="VanZ"/>
    <property type="match status" value="1"/>
</dbReference>
<evidence type="ECO:0000259" key="2">
    <source>
        <dbReference type="Pfam" id="PF04892"/>
    </source>
</evidence>
<accession>A0A9D1FEH8</accession>
<keyword evidence="1" id="KW-0812">Transmembrane</keyword>
<feature type="transmembrane region" description="Helical" evidence="1">
    <location>
        <begin position="45"/>
        <end position="64"/>
    </location>
</feature>
<keyword evidence="1" id="KW-1133">Transmembrane helix</keyword>
<evidence type="ECO:0000313" key="4">
    <source>
        <dbReference type="Proteomes" id="UP000824001"/>
    </source>
</evidence>
<comment type="caution">
    <text evidence="3">The sequence shown here is derived from an EMBL/GenBank/DDBJ whole genome shotgun (WGS) entry which is preliminary data.</text>
</comment>